<proteinExistence type="predicted"/>
<evidence type="ECO:0000313" key="2">
    <source>
        <dbReference type="WBParaSite" id="JU765_v2.g12694.t1"/>
    </source>
</evidence>
<dbReference type="Proteomes" id="UP000887576">
    <property type="component" value="Unplaced"/>
</dbReference>
<reference evidence="2" key="1">
    <citation type="submission" date="2022-11" db="UniProtKB">
        <authorList>
            <consortium name="WormBaseParasite"/>
        </authorList>
    </citation>
    <scope>IDENTIFICATION</scope>
</reference>
<sequence length="208" mass="24609">MLPVRSVLSRRYGYTNNTYVNPNYELLVVKSNVFDEGGNDLKNEKKWFIEIISYKPAGLHRLKNSRILKNVVAGVVREELVPFFYLDLLKETLKRELFEKCTPATRFNVYRASKRLVPYTSLSSKQFCFKVGMDDNVLFVVLMNLPVPLRERDWMADLYRRFRLCEYSEICRHSCKGNLIEAVLPWFDWTKMYSPPLDHYPKGFILDE</sequence>
<protein>
    <submittedName>
        <fullName evidence="2">Uncharacterized protein</fullName>
    </submittedName>
</protein>
<evidence type="ECO:0000313" key="1">
    <source>
        <dbReference type="Proteomes" id="UP000887576"/>
    </source>
</evidence>
<dbReference type="WBParaSite" id="JU765_v2.g12694.t1">
    <property type="protein sequence ID" value="JU765_v2.g12694.t1"/>
    <property type="gene ID" value="JU765_v2.g12694"/>
</dbReference>
<name>A0AC34Q3R4_9BILA</name>
<accession>A0AC34Q3R4</accession>
<organism evidence="1 2">
    <name type="scientific">Panagrolaimus sp. JU765</name>
    <dbReference type="NCBI Taxonomy" id="591449"/>
    <lineage>
        <taxon>Eukaryota</taxon>
        <taxon>Metazoa</taxon>
        <taxon>Ecdysozoa</taxon>
        <taxon>Nematoda</taxon>
        <taxon>Chromadorea</taxon>
        <taxon>Rhabditida</taxon>
        <taxon>Tylenchina</taxon>
        <taxon>Panagrolaimomorpha</taxon>
        <taxon>Panagrolaimoidea</taxon>
        <taxon>Panagrolaimidae</taxon>
        <taxon>Panagrolaimus</taxon>
    </lineage>
</organism>